<organism evidence="1 2">
    <name type="scientific">Effusibacillus dendaii</name>
    <dbReference type="NCBI Taxonomy" id="2743772"/>
    <lineage>
        <taxon>Bacteria</taxon>
        <taxon>Bacillati</taxon>
        <taxon>Bacillota</taxon>
        <taxon>Bacilli</taxon>
        <taxon>Bacillales</taxon>
        <taxon>Alicyclobacillaceae</taxon>
        <taxon>Effusibacillus</taxon>
    </lineage>
</organism>
<evidence type="ECO:0000313" key="2">
    <source>
        <dbReference type="Proteomes" id="UP000593802"/>
    </source>
</evidence>
<dbReference type="EMBL" id="AP023366">
    <property type="protein sequence ID" value="BCJ85523.1"/>
    <property type="molecule type" value="Genomic_DNA"/>
</dbReference>
<gene>
    <name evidence="1" type="ORF">skT53_05080</name>
</gene>
<dbReference type="KEGG" id="eff:skT53_05080"/>
<protein>
    <submittedName>
        <fullName evidence="1">Uncharacterized protein</fullName>
    </submittedName>
</protein>
<proteinExistence type="predicted"/>
<dbReference type="RefSeq" id="WP_264175992.1">
    <property type="nucleotide sequence ID" value="NZ_AP023366.1"/>
</dbReference>
<keyword evidence="2" id="KW-1185">Reference proteome</keyword>
<accession>A0A7I8D5U6</accession>
<dbReference type="AlphaFoldDB" id="A0A7I8D5U6"/>
<name>A0A7I8D5U6_9BACL</name>
<sequence length="44" mass="5076">MSEIAKEEVVTRYLEKWADTAGDSPFFFYGEENRLFTPIESLTG</sequence>
<evidence type="ECO:0000313" key="1">
    <source>
        <dbReference type="EMBL" id="BCJ85523.1"/>
    </source>
</evidence>
<dbReference type="Proteomes" id="UP000593802">
    <property type="component" value="Chromosome"/>
</dbReference>
<reference evidence="1 2" key="1">
    <citation type="submission" date="2020-08" db="EMBL/GenBank/DDBJ databases">
        <title>Complete Genome Sequence of Effusibacillus dendaii Strain skT53, Isolated from Farmland soil.</title>
        <authorList>
            <person name="Konishi T."/>
            <person name="Kawasaki H."/>
        </authorList>
    </citation>
    <scope>NUCLEOTIDE SEQUENCE [LARGE SCALE GENOMIC DNA]</scope>
    <source>
        <strain evidence="2">skT53</strain>
    </source>
</reference>